<dbReference type="AlphaFoldDB" id="A0A2W5QW11"/>
<evidence type="ECO:0000313" key="1">
    <source>
        <dbReference type="EMBL" id="PZQ81296.1"/>
    </source>
</evidence>
<protein>
    <submittedName>
        <fullName evidence="1">Uncharacterized protein</fullName>
    </submittedName>
</protein>
<accession>A0A2W5QW11</accession>
<reference evidence="1 2" key="1">
    <citation type="submission" date="2017-08" db="EMBL/GenBank/DDBJ databases">
        <title>Infants hospitalized years apart are colonized by the same room-sourced microbial strains.</title>
        <authorList>
            <person name="Brooks B."/>
            <person name="Olm M.R."/>
            <person name="Firek B.A."/>
            <person name="Baker R."/>
            <person name="Thomas B.C."/>
            <person name="Morowitz M.J."/>
            <person name="Banfield J.F."/>
        </authorList>
    </citation>
    <scope>NUCLEOTIDE SEQUENCE [LARGE SCALE GENOMIC DNA]</scope>
    <source>
        <strain evidence="1">S2_005_001_R2_27</strain>
    </source>
</reference>
<gene>
    <name evidence="1" type="ORF">DI549_14545</name>
</gene>
<dbReference type="EMBL" id="QFQD01000048">
    <property type="protein sequence ID" value="PZQ81296.1"/>
    <property type="molecule type" value="Genomic_DNA"/>
</dbReference>
<comment type="caution">
    <text evidence="1">The sequence shown here is derived from an EMBL/GenBank/DDBJ whole genome shotgun (WGS) entry which is preliminary data.</text>
</comment>
<dbReference type="Proteomes" id="UP000248887">
    <property type="component" value="Unassembled WGS sequence"/>
</dbReference>
<name>A0A2W5QW11_ANCNO</name>
<evidence type="ECO:0000313" key="2">
    <source>
        <dbReference type="Proteomes" id="UP000248887"/>
    </source>
</evidence>
<sequence>MSTTAPEGHLIAEMGVIETTESDNVLHWDGDNLYVEQDVYHNGQLVHRKYRRRVTRQVAQALVKILAQH</sequence>
<organism evidence="1 2">
    <name type="scientific">Ancylobacter novellus</name>
    <name type="common">Thiobacillus novellus</name>
    <dbReference type="NCBI Taxonomy" id="921"/>
    <lineage>
        <taxon>Bacteria</taxon>
        <taxon>Pseudomonadati</taxon>
        <taxon>Pseudomonadota</taxon>
        <taxon>Alphaproteobacteria</taxon>
        <taxon>Hyphomicrobiales</taxon>
        <taxon>Xanthobacteraceae</taxon>
        <taxon>Ancylobacter</taxon>
    </lineage>
</organism>
<proteinExistence type="predicted"/>